<protein>
    <submittedName>
        <fullName evidence="1">Uncharacterized protein</fullName>
    </submittedName>
</protein>
<organism evidence="1 2">
    <name type="scientific">Bradyrhizobium shewense</name>
    <dbReference type="NCBI Taxonomy" id="1761772"/>
    <lineage>
        <taxon>Bacteria</taxon>
        <taxon>Pseudomonadati</taxon>
        <taxon>Pseudomonadota</taxon>
        <taxon>Alphaproteobacteria</taxon>
        <taxon>Hyphomicrobiales</taxon>
        <taxon>Nitrobacteraceae</taxon>
        <taxon>Bradyrhizobium</taxon>
    </lineage>
</organism>
<dbReference type="Proteomes" id="UP000199184">
    <property type="component" value="Unassembled WGS sequence"/>
</dbReference>
<dbReference type="EMBL" id="FMAI01000061">
    <property type="protein sequence ID" value="SCB55929.1"/>
    <property type="molecule type" value="Genomic_DNA"/>
</dbReference>
<name>A0A1C3XUN1_9BRAD</name>
<accession>A0A1C3XUN1</accession>
<dbReference type="AlphaFoldDB" id="A0A1C3XUN1"/>
<sequence>MSYAYKLNEEVRHQAQGPQGRAATEGPKIYTIVQCMLIESDGRVRYRIKCRSENIERVVTEDQLSYLSRTRS</sequence>
<reference evidence="2" key="1">
    <citation type="submission" date="2016-08" db="EMBL/GenBank/DDBJ databases">
        <authorList>
            <person name="Varghese N."/>
            <person name="Submissions Spin"/>
        </authorList>
    </citation>
    <scope>NUCLEOTIDE SEQUENCE [LARGE SCALE GENOMIC DNA]</scope>
    <source>
        <strain evidence="2">ERR11</strain>
    </source>
</reference>
<evidence type="ECO:0000313" key="1">
    <source>
        <dbReference type="EMBL" id="SCB55929.1"/>
    </source>
</evidence>
<gene>
    <name evidence="1" type="ORF">GA0061098_10619</name>
</gene>
<keyword evidence="2" id="KW-1185">Reference proteome</keyword>
<proteinExistence type="predicted"/>
<evidence type="ECO:0000313" key="2">
    <source>
        <dbReference type="Proteomes" id="UP000199184"/>
    </source>
</evidence>